<evidence type="ECO:0000256" key="5">
    <source>
        <dbReference type="SAM" id="Phobius"/>
    </source>
</evidence>
<protein>
    <submittedName>
        <fullName evidence="6">Unannotated protein</fullName>
    </submittedName>
</protein>
<feature type="transmembrane region" description="Helical" evidence="5">
    <location>
        <begin position="12"/>
        <end position="39"/>
    </location>
</feature>
<evidence type="ECO:0000256" key="1">
    <source>
        <dbReference type="ARBA" id="ARBA00004141"/>
    </source>
</evidence>
<feature type="transmembrane region" description="Helical" evidence="5">
    <location>
        <begin position="331"/>
        <end position="353"/>
    </location>
</feature>
<proteinExistence type="inferred from homology"/>
<dbReference type="EMBL" id="CAEZUX010000173">
    <property type="protein sequence ID" value="CAB4622516.1"/>
    <property type="molecule type" value="Genomic_DNA"/>
</dbReference>
<reference evidence="6" key="1">
    <citation type="submission" date="2020-05" db="EMBL/GenBank/DDBJ databases">
        <authorList>
            <person name="Chiriac C."/>
            <person name="Salcher M."/>
            <person name="Ghai R."/>
            <person name="Kavagutti S V."/>
        </authorList>
    </citation>
    <scope>NUCLEOTIDE SEQUENCE</scope>
</reference>
<dbReference type="GO" id="GO:0009060">
    <property type="term" value="P:aerobic respiration"/>
    <property type="evidence" value="ECO:0007669"/>
    <property type="project" value="TreeGrafter"/>
</dbReference>
<dbReference type="GO" id="GO:0003954">
    <property type="term" value="F:NADH dehydrogenase activity"/>
    <property type="evidence" value="ECO:0007669"/>
    <property type="project" value="TreeGrafter"/>
</dbReference>
<dbReference type="PANTHER" id="PTHR11432">
    <property type="entry name" value="NADH DEHYDROGENASE SUBUNIT 1"/>
    <property type="match status" value="1"/>
</dbReference>
<gene>
    <name evidence="6" type="ORF">UFOPK1874_01148</name>
</gene>
<evidence type="ECO:0000313" key="6">
    <source>
        <dbReference type="EMBL" id="CAB4622516.1"/>
    </source>
</evidence>
<feature type="transmembrane region" description="Helical" evidence="5">
    <location>
        <begin position="203"/>
        <end position="220"/>
    </location>
</feature>
<comment type="subcellular location">
    <subcellularLocation>
        <location evidence="1">Membrane</location>
        <topology evidence="1">Multi-pass membrane protein</topology>
    </subcellularLocation>
</comment>
<dbReference type="HAMAP" id="MF_01350">
    <property type="entry name" value="NDH1_NuoH"/>
    <property type="match status" value="1"/>
</dbReference>
<dbReference type="AlphaFoldDB" id="A0A6J6IAM7"/>
<feature type="transmembrane region" description="Helical" evidence="5">
    <location>
        <begin position="249"/>
        <end position="276"/>
    </location>
</feature>
<dbReference type="Pfam" id="PF00146">
    <property type="entry name" value="NADHdh"/>
    <property type="match status" value="1"/>
</dbReference>
<keyword evidence="4 5" id="KW-0472">Membrane</keyword>
<evidence type="ECO:0000256" key="3">
    <source>
        <dbReference type="ARBA" id="ARBA00022989"/>
    </source>
</evidence>
<feature type="transmembrane region" description="Helical" evidence="5">
    <location>
        <begin position="90"/>
        <end position="109"/>
    </location>
</feature>
<organism evidence="6">
    <name type="scientific">freshwater metagenome</name>
    <dbReference type="NCBI Taxonomy" id="449393"/>
    <lineage>
        <taxon>unclassified sequences</taxon>
        <taxon>metagenomes</taxon>
        <taxon>ecological metagenomes</taxon>
    </lineage>
</organism>
<evidence type="ECO:0000256" key="4">
    <source>
        <dbReference type="ARBA" id="ARBA00023136"/>
    </source>
</evidence>
<feature type="transmembrane region" description="Helical" evidence="5">
    <location>
        <begin position="121"/>
        <end position="143"/>
    </location>
</feature>
<dbReference type="GO" id="GO:0016020">
    <property type="term" value="C:membrane"/>
    <property type="evidence" value="ECO:0007669"/>
    <property type="project" value="UniProtKB-SubCell"/>
</dbReference>
<dbReference type="PANTHER" id="PTHR11432:SF3">
    <property type="entry name" value="NADH-UBIQUINONE OXIDOREDUCTASE CHAIN 1"/>
    <property type="match status" value="1"/>
</dbReference>
<evidence type="ECO:0000256" key="2">
    <source>
        <dbReference type="ARBA" id="ARBA00022692"/>
    </source>
</evidence>
<keyword evidence="2 5" id="KW-0812">Transmembrane</keyword>
<dbReference type="InterPro" id="IPR001694">
    <property type="entry name" value="NADH_UbQ_OxRdtase_su1/FPO"/>
</dbReference>
<feature type="transmembrane region" description="Helical" evidence="5">
    <location>
        <begin position="296"/>
        <end position="319"/>
    </location>
</feature>
<name>A0A6J6IAM7_9ZZZZ</name>
<feature type="transmembrane region" description="Helical" evidence="5">
    <location>
        <begin position="155"/>
        <end position="174"/>
    </location>
</feature>
<sequence length="354" mass="39019">MNSALLSADLPYWAVSLLRVLGGLVAVLLPAGTVVYLFLFKMMSFMQSRLGPMEAGPYGSMQLFAEVGKWLQKEDIVPANAQPEARIFKMAPLIVLASTFLLVVVVPFGPDAWFTNFETGIFYALAVSSVSVLGILIAGWASANKYSLMGGLRAAGQLVAYELPMVLAVVGVVIQAGTMNLQEIVIAQNAGSMFGWDGLGNPYILTQFVAFLIFMISVQAELTQTPFDMPVAESELVSGYMTEYSGFRFLIFFIGEFATAGVFAMIASILFLGGWGVPFSWFGWTTIDSIDNWMNVGGPLILFTKMLVLVFFIMWIRFSFPRFREDQLQRFAWKVLIPISLVNIMLTAVLKVAF</sequence>
<accession>A0A6J6IAM7</accession>
<keyword evidence="3 5" id="KW-1133">Transmembrane helix</keyword>